<feature type="region of interest" description="Disordered" evidence="1">
    <location>
        <begin position="206"/>
        <end position="229"/>
    </location>
</feature>
<dbReference type="InterPro" id="IPR008160">
    <property type="entry name" value="Collagen"/>
</dbReference>
<keyword evidence="2" id="KW-1133">Transmembrane helix</keyword>
<keyword evidence="2" id="KW-0812">Transmembrane</keyword>
<name>A0ABD1JHR2_9TELE</name>
<keyword evidence="5" id="KW-1185">Reference proteome</keyword>
<evidence type="ECO:0000313" key="5">
    <source>
        <dbReference type="Proteomes" id="UP001591681"/>
    </source>
</evidence>
<dbReference type="PANTHER" id="PTHR24637:SF421">
    <property type="entry name" value="CUTICLE COLLAGEN DPY-2"/>
    <property type="match status" value="1"/>
</dbReference>
<feature type="compositionally biased region" description="Basic and acidic residues" evidence="1">
    <location>
        <begin position="206"/>
        <end position="215"/>
    </location>
</feature>
<protein>
    <submittedName>
        <fullName evidence="4">Uncharacterized protein</fullName>
    </submittedName>
</protein>
<feature type="signal peptide" evidence="3">
    <location>
        <begin position="1"/>
        <end position="21"/>
    </location>
</feature>
<gene>
    <name evidence="4" type="ORF">ACEWY4_017755</name>
</gene>
<dbReference type="Pfam" id="PF01391">
    <property type="entry name" value="Collagen"/>
    <property type="match status" value="2"/>
</dbReference>
<keyword evidence="3" id="KW-0732">Signal</keyword>
<dbReference type="Proteomes" id="UP001591681">
    <property type="component" value="Unassembled WGS sequence"/>
</dbReference>
<evidence type="ECO:0000313" key="4">
    <source>
        <dbReference type="EMBL" id="KAL2086696.1"/>
    </source>
</evidence>
<feature type="compositionally biased region" description="Pro residues" evidence="1">
    <location>
        <begin position="52"/>
        <end position="61"/>
    </location>
</feature>
<accession>A0ABD1JHR2</accession>
<feature type="region of interest" description="Disordered" evidence="1">
    <location>
        <begin position="27"/>
        <end position="110"/>
    </location>
</feature>
<dbReference type="PANTHER" id="PTHR24637">
    <property type="entry name" value="COLLAGEN"/>
    <property type="match status" value="1"/>
</dbReference>
<reference evidence="4 5" key="1">
    <citation type="submission" date="2024-09" db="EMBL/GenBank/DDBJ databases">
        <title>A chromosome-level genome assembly of Gray's grenadier anchovy, Coilia grayii.</title>
        <authorList>
            <person name="Fu Z."/>
        </authorList>
    </citation>
    <scope>NUCLEOTIDE SEQUENCE [LARGE SCALE GENOMIC DNA]</scope>
    <source>
        <strain evidence="4">G4</strain>
        <tissue evidence="4">Muscle</tissue>
    </source>
</reference>
<evidence type="ECO:0000256" key="2">
    <source>
        <dbReference type="SAM" id="Phobius"/>
    </source>
</evidence>
<evidence type="ECO:0000256" key="1">
    <source>
        <dbReference type="SAM" id="MobiDB-lite"/>
    </source>
</evidence>
<evidence type="ECO:0000256" key="3">
    <source>
        <dbReference type="SAM" id="SignalP"/>
    </source>
</evidence>
<sequence>MNMSLEWIFVMASLLFRSVSAEAITCPPGPPGPRGFTGPPGPVGPAGYPGIPGRPGPPGEPGRPGLPGFSGPHELDRVTGAPGLQGPPGPRGPCGKAGPPGTPGLSGIPGLPGSPGICSCSEGGGFVPRPPGVHSNSNGTGNADYNGLLLLAIAACVLAVLNAAGLVAVVIFIKRKMGNTAVGNSGVQGQGPDSDHDTYTALDLRERSPEYETLNHSRSSAAAHGRLRR</sequence>
<dbReference type="AlphaFoldDB" id="A0ABD1JHR2"/>
<keyword evidence="2" id="KW-0472">Membrane</keyword>
<feature type="chain" id="PRO_5044763738" evidence="3">
    <location>
        <begin position="22"/>
        <end position="229"/>
    </location>
</feature>
<organism evidence="4 5">
    <name type="scientific">Coilia grayii</name>
    <name type="common">Gray's grenadier anchovy</name>
    <dbReference type="NCBI Taxonomy" id="363190"/>
    <lineage>
        <taxon>Eukaryota</taxon>
        <taxon>Metazoa</taxon>
        <taxon>Chordata</taxon>
        <taxon>Craniata</taxon>
        <taxon>Vertebrata</taxon>
        <taxon>Euteleostomi</taxon>
        <taxon>Actinopterygii</taxon>
        <taxon>Neopterygii</taxon>
        <taxon>Teleostei</taxon>
        <taxon>Clupei</taxon>
        <taxon>Clupeiformes</taxon>
        <taxon>Clupeoidei</taxon>
        <taxon>Engraulidae</taxon>
        <taxon>Coilinae</taxon>
        <taxon>Coilia</taxon>
    </lineage>
</organism>
<proteinExistence type="predicted"/>
<feature type="transmembrane region" description="Helical" evidence="2">
    <location>
        <begin position="148"/>
        <end position="173"/>
    </location>
</feature>
<feature type="compositionally biased region" description="Pro residues" evidence="1">
    <location>
        <begin position="27"/>
        <end position="43"/>
    </location>
</feature>
<comment type="caution">
    <text evidence="4">The sequence shown here is derived from an EMBL/GenBank/DDBJ whole genome shotgun (WGS) entry which is preliminary data.</text>
</comment>
<dbReference type="EMBL" id="JBHFQA010000015">
    <property type="protein sequence ID" value="KAL2086696.1"/>
    <property type="molecule type" value="Genomic_DNA"/>
</dbReference>
<feature type="compositionally biased region" description="Low complexity" evidence="1">
    <location>
        <begin position="93"/>
        <end position="110"/>
    </location>
</feature>